<evidence type="ECO:0000259" key="2">
    <source>
        <dbReference type="Pfam" id="PF19077"/>
    </source>
</evidence>
<dbReference type="InterPro" id="IPR044016">
    <property type="entry name" value="Big_13"/>
</dbReference>
<evidence type="ECO:0000313" key="3">
    <source>
        <dbReference type="EMBL" id="MDR0181745.1"/>
    </source>
</evidence>
<name>A0ABU1CC51_9GAMM</name>
<feature type="domain" description="Bacterial Ig-like" evidence="2">
    <location>
        <begin position="381"/>
        <end position="470"/>
    </location>
</feature>
<feature type="compositionally biased region" description="Polar residues" evidence="1">
    <location>
        <begin position="284"/>
        <end position="295"/>
    </location>
</feature>
<sequence>MQSEQIQILIANGRTPQRLTALDQGVTAFEAVVGATYRLVNRDTGAGSEIANFKRTGKDLEIFLEGFGGKQPDALIRNFFGSQASIAGLDANAAQQLGQLPDGAAARYSMVAGSSAPLGATASASVVNAATLGAQARAGDTVDTAVQHAYQVVSPVPPTFRVWDDVGASTGLLMQYQKTDDTRPTLNGHGKPGDILRIYVNDAQVGTAQVRADGSWFFTPANPLAEGTQTFTVATVDAAGREIARSAPYAIVIESAGPVVPDAPVAPAFGIHDDVGASTGLVAPNQNTDDTQPTVSGRGRPGDTIHVYANGNELGYVVVADNGMWSFTPAAALAAGPQTFTVVAVDAAGRASAPSAPYTIVIESAGPVVPDAPVAPAFGIHDDVGASTGPVAPNQNTDDTQPTLSGHGRPGDAIHVYANGNELGYVVVADNGMWSFTPATALATGPQTFTVVAVDAAGRASAPSAPYTIVIGTAPAMPTLTIDAIAGDDVLDTAEAASLQTISGSATGPFKAGDTVTFMLNGHFYSAALDASGHWSAQVAGADLAAENRIYATLMGRDGNGDVVVLHADRAYRFDPTPSGTTLTIDTVAGDDVLNAAEAAAQQVIAGKVVGQFTAGDLVTFTLNGTTYSAAVSASGDWHAQVAGADLAKGTSIDATLVAHDAAGNGVSVTASRAYTVDTSAPMATLTIDAIANDDVLDAVEAATSQTVRGKVTGEFTPGDIVSFTLNDHLYSAIVDASGAWRVTVPGADLATATGIHATLMAHDAAGNIGAITADRAYTLDLVAGPTTLTINTVAGDDVVDVVEGAAEQTISGTVTGQFIAGDIVSFTLNDHAYSAAVDASGFWSVAVAGTDLLQGNSINATLVAHDGAGNATIVTGNRPYTLELAPPTATLTIVSVAGDDIVSAAEASGAVNITGTSTGARAGDVVTLTINGKQYSTTVDESGLWTMTGVPGSDLAADADATVEGTLRATDVAGNATDVTSSHAYTVVGDVPALTATVSISRMTKDSGVSQSDWLTNNGDAGRLISGTIAGKLNTGDKVQVSTDGGITWQDAYVSPLSGNHWHAMDINAHRGDWTILARVVDSDGTAGPIAWQAVTLDTMRPNAVAEVVASADNGLTVGLEGYPVVAGDILDLQQNGRHVQHVLTAAEVAAKSVTIALPQGMDPHALSISTIDQAGNISQAYRTAQLPYIGFEGTSFNGAVWQIPNSNVTVMAPGGMYTANAANGVQEGETSLFVSQQDPVRFDLGQLTRSVSFRYGSNNDENAYVAFYDATGHEIGREALALGVNEVNFTVSPITNAIASFTIFAPGSSDYAAIDAITIDAGASWAAEQPLAQTIVSNSSDYYGTEVENVFRVADAQVLGTTGVHGNGGTDTLMLTGSGQTLTANALIGGGKLDGVEVLDITGTGNNTLDLTIGDVLSLGKKDLFVADGHVQLMVQGNAGDVLELGDLLPDGVDPGNWAKDHVESIGGIDYDVYRFATTNGSVFNNVEVFVTEGVLVDRTHG</sequence>
<dbReference type="NCBIfam" id="NF033510">
    <property type="entry name" value="Ca_tandemer"/>
    <property type="match status" value="8"/>
</dbReference>
<gene>
    <name evidence="3" type="ORF">P8609_02025</name>
</gene>
<proteinExistence type="predicted"/>
<accession>A0ABU1CC51</accession>
<feature type="compositionally biased region" description="Polar residues" evidence="1">
    <location>
        <begin position="393"/>
        <end position="404"/>
    </location>
</feature>
<dbReference type="InterPro" id="IPR013783">
    <property type="entry name" value="Ig-like_fold"/>
</dbReference>
<dbReference type="Gene3D" id="2.60.40.10">
    <property type="entry name" value="Immunoglobulins"/>
    <property type="match status" value="8"/>
</dbReference>
<dbReference type="NCBIfam" id="NF012196">
    <property type="entry name" value="Ig_like_ice"/>
    <property type="match status" value="5"/>
</dbReference>
<dbReference type="InterPro" id="IPR049826">
    <property type="entry name" value="Ig-like_ice"/>
</dbReference>
<feature type="domain" description="Bacterial Ig-like" evidence="2">
    <location>
        <begin position="168"/>
        <end position="246"/>
    </location>
</feature>
<feature type="region of interest" description="Disordered" evidence="1">
    <location>
        <begin position="387"/>
        <end position="408"/>
    </location>
</feature>
<evidence type="ECO:0000256" key="1">
    <source>
        <dbReference type="SAM" id="MobiDB-lite"/>
    </source>
</evidence>
<dbReference type="InterPro" id="IPR014756">
    <property type="entry name" value="Ig_E-set"/>
</dbReference>
<evidence type="ECO:0000313" key="4">
    <source>
        <dbReference type="Proteomes" id="UP001233535"/>
    </source>
</evidence>
<feature type="domain" description="Bacterial Ig-like" evidence="2">
    <location>
        <begin position="271"/>
        <end position="360"/>
    </location>
</feature>
<organism evidence="3 4">
    <name type="scientific">Lysobacter arvi</name>
    <dbReference type="NCBI Taxonomy" id="3038776"/>
    <lineage>
        <taxon>Bacteria</taxon>
        <taxon>Pseudomonadati</taxon>
        <taxon>Pseudomonadota</taxon>
        <taxon>Gammaproteobacteria</taxon>
        <taxon>Lysobacterales</taxon>
        <taxon>Lysobacteraceae</taxon>
        <taxon>Lysobacter</taxon>
    </lineage>
</organism>
<dbReference type="EMBL" id="JARUHG010000001">
    <property type="protein sequence ID" value="MDR0181745.1"/>
    <property type="molecule type" value="Genomic_DNA"/>
</dbReference>
<dbReference type="RefSeq" id="WP_309260922.1">
    <property type="nucleotide sequence ID" value="NZ_JARUHG010000001.1"/>
</dbReference>
<reference evidence="3 4" key="1">
    <citation type="submission" date="2023-04" db="EMBL/GenBank/DDBJ databases">
        <title>Lysobacter sp. strain UC isolated from soil sample.</title>
        <authorList>
            <person name="Choksket S."/>
            <person name="Harshvardhan F."/>
            <person name="Rana R."/>
            <person name="Patil P.B."/>
            <person name="Korpole S."/>
        </authorList>
    </citation>
    <scope>NUCLEOTIDE SEQUENCE [LARGE SCALE GENOMIC DNA]</scope>
    <source>
        <strain evidence="3 4">UC</strain>
    </source>
</reference>
<dbReference type="SUPFAM" id="SSF81296">
    <property type="entry name" value="E set domains"/>
    <property type="match status" value="1"/>
</dbReference>
<keyword evidence="4" id="KW-1185">Reference proteome</keyword>
<feature type="region of interest" description="Disordered" evidence="1">
    <location>
        <begin position="283"/>
        <end position="302"/>
    </location>
</feature>
<dbReference type="Gene3D" id="2.60.40.650">
    <property type="match status" value="1"/>
</dbReference>
<dbReference type="Pfam" id="PF19077">
    <property type="entry name" value="Big_13"/>
    <property type="match status" value="3"/>
</dbReference>
<dbReference type="Proteomes" id="UP001233535">
    <property type="component" value="Unassembled WGS sequence"/>
</dbReference>
<comment type="caution">
    <text evidence="3">The sequence shown here is derived from an EMBL/GenBank/DDBJ whole genome shotgun (WGS) entry which is preliminary data.</text>
</comment>
<protein>
    <submittedName>
        <fullName evidence="3">Ig-like domain-containing protein</fullName>
    </submittedName>
</protein>